<dbReference type="InterPro" id="IPR015943">
    <property type="entry name" value="WD40/YVTN_repeat-like_dom_sf"/>
</dbReference>
<name>A0A409V8Q3_9AGAR</name>
<keyword evidence="3" id="KW-1185">Reference proteome</keyword>
<sequence>MLELQQTCTGYPHAGVQHLILPNKSLLLYPFANAVVILDAHTLALVRVLAFWEAYAGLIHSNDNISCISVDSGMKLIVATSTHRLAAWSLSDVHQDTWRVHSSLVLPEDHIVTALDNKAGLLAVACSNSLSVYTLVLENDLPTWSKKWEINTPTPTGLNFAPSLTYIACVSKQDNALRLFSTTSGRRSQVISHPRPVTKMSWRRTPASSRDDLILYTITSDATLRIFFPVLDAPDYFQLHGSLDLFSSLPFSVASQMNSTLSSVFWIDRKILDVPVCRLLKEVAGTDDVRTRRIKEIKDENWDLFIRILVDGSVVVTAVANLDHRPPTLLQQFTLQQSQPSMFDAPPSYLYILPNPNPNLLTLITSPPLMSMDLSPLEFFDARSQGLRRNAVCPPSSPLKQSEVVRFIRTPEGNGVGAVKVAGIETWKIIDHGTNLVQCNQDARADFVVPLDKGAQFVTYTKSSSTLKLHSDPPQSLIINDLESLFTMPSSTGYEYVLAITKDLQIVQILVTDRPSMEIRSQHYLPLSYRPRFILPVDPMAWDYTRDWTEHNVLLSISQEGELAFWVPAKKSENGWTCTGTVKTGLRGFRKPLHKVVDGPSGDELTIWDSSESEFASGLEYRGHFSDTILDLDWNSTPDMQSILAVGYAHRVDILCQQRMTYFTESPGWGLCRTIDISSFTPYPISDSIWLAHGSLLVAAGPQMYLYSEPPPSKRQPDSESLFEYVARQNGPLVDYHPQMLLQCLLWDKVKLVQDIILNLARALLMQDGKTAPMINHVPVEEFLRAPSTYNVPKTKKYNSLFNGATYTDQPPEEIAFDRATISRLIAALESTKLSNLTHNEQAHLIVLIQTTLEIDEQRRALDSNGLRYLISMRSFFIINRRADTPPSKENGTKLRTQTSRRERLRYRDMIWAFHSESQELLLNASSAAFNNKMTWSDARALGIPLWLNSLESLRTLFEGIARNEYMAGENRDPTACSLFYFALGKSKLVHGLWRQAAWHKEQGAMLKFLSNDFTVARWRTAALKNAFALLSKQRFEYAAAFFLLGGSVKDAVNVCIRQLGDFQLAIAIARISEQSNEGPLFKEILSNTVLPIAFELGNRWLGSWAFWLLHRRDLAVRILLTPLQDIAAAFDISVTQIGEPQYDDPSLALLFSQLRTKTLQAAKGTSEISGRSETNFVLQIARVFCRMGCHVLALDLVRSWSFERPVSTIRVSSEPPSSTDNKHIASPTPTRAIFALHPTVRRRSSILIDMDVTELPSTNRASPTEDQFKPHEVATIKEETDLFARKAGIGNLMKSAKQDVQVPEFDMNAFF</sequence>
<dbReference type="InterPro" id="IPR022033">
    <property type="entry name" value="Rav1p_C"/>
</dbReference>
<dbReference type="GO" id="GO:0007035">
    <property type="term" value="P:vacuolar acidification"/>
    <property type="evidence" value="ECO:0007669"/>
    <property type="project" value="TreeGrafter"/>
</dbReference>
<dbReference type="SUPFAM" id="SSF50978">
    <property type="entry name" value="WD40 repeat-like"/>
    <property type="match status" value="1"/>
</dbReference>
<dbReference type="Proteomes" id="UP000284842">
    <property type="component" value="Unassembled WGS sequence"/>
</dbReference>
<dbReference type="InterPro" id="IPR036322">
    <property type="entry name" value="WD40_repeat_dom_sf"/>
</dbReference>
<comment type="caution">
    <text evidence="2">The sequence shown here is derived from an EMBL/GenBank/DDBJ whole genome shotgun (WGS) entry which is preliminary data.</text>
</comment>
<accession>A0A409V8Q3</accession>
<dbReference type="InterPro" id="IPR052208">
    <property type="entry name" value="DmX-like/RAVE_component"/>
</dbReference>
<dbReference type="Pfam" id="PF12234">
    <property type="entry name" value="Rav1p_C"/>
    <property type="match status" value="1"/>
</dbReference>
<dbReference type="Gene3D" id="2.130.10.10">
    <property type="entry name" value="YVTN repeat-like/Quinoprotein amine dehydrogenase"/>
    <property type="match status" value="1"/>
</dbReference>
<gene>
    <name evidence="2" type="ORF">CVT24_006067</name>
</gene>
<dbReference type="PANTHER" id="PTHR13950:SF9">
    <property type="entry name" value="RABCONNECTIN-3A"/>
    <property type="match status" value="1"/>
</dbReference>
<reference evidence="2 3" key="1">
    <citation type="journal article" date="2018" name="Evol. Lett.">
        <title>Horizontal gene cluster transfer increased hallucinogenic mushroom diversity.</title>
        <authorList>
            <person name="Reynolds H.T."/>
            <person name="Vijayakumar V."/>
            <person name="Gluck-Thaler E."/>
            <person name="Korotkin H.B."/>
            <person name="Matheny P.B."/>
            <person name="Slot J.C."/>
        </authorList>
    </citation>
    <scope>NUCLEOTIDE SEQUENCE [LARGE SCALE GENOMIC DNA]</scope>
    <source>
        <strain evidence="2 3">2629</strain>
    </source>
</reference>
<proteinExistence type="predicted"/>
<dbReference type="PANTHER" id="PTHR13950">
    <property type="entry name" value="RABCONNECTIN-RELATED"/>
    <property type="match status" value="1"/>
</dbReference>
<dbReference type="STRING" id="181874.A0A409V8Q3"/>
<evidence type="ECO:0000313" key="3">
    <source>
        <dbReference type="Proteomes" id="UP000284842"/>
    </source>
</evidence>
<organism evidence="2 3">
    <name type="scientific">Panaeolus cyanescens</name>
    <dbReference type="NCBI Taxonomy" id="181874"/>
    <lineage>
        <taxon>Eukaryota</taxon>
        <taxon>Fungi</taxon>
        <taxon>Dikarya</taxon>
        <taxon>Basidiomycota</taxon>
        <taxon>Agaricomycotina</taxon>
        <taxon>Agaricomycetes</taxon>
        <taxon>Agaricomycetidae</taxon>
        <taxon>Agaricales</taxon>
        <taxon>Agaricineae</taxon>
        <taxon>Galeropsidaceae</taxon>
        <taxon>Panaeolus</taxon>
    </lineage>
</organism>
<dbReference type="GO" id="GO:0043291">
    <property type="term" value="C:RAVE complex"/>
    <property type="evidence" value="ECO:0007669"/>
    <property type="project" value="TreeGrafter"/>
</dbReference>
<evidence type="ECO:0000259" key="1">
    <source>
        <dbReference type="Pfam" id="PF12234"/>
    </source>
</evidence>
<feature type="domain" description="RAVE complex protein Rav1 C-terminal" evidence="1">
    <location>
        <begin position="600"/>
        <end position="1197"/>
    </location>
</feature>
<dbReference type="EMBL" id="NHTK01006134">
    <property type="protein sequence ID" value="PPQ62961.1"/>
    <property type="molecule type" value="Genomic_DNA"/>
</dbReference>
<protein>
    <recommendedName>
        <fullName evidence="1">RAVE complex protein Rav1 C-terminal domain-containing protein</fullName>
    </recommendedName>
</protein>
<dbReference type="OrthoDB" id="342131at2759"/>
<dbReference type="FunCoup" id="A0A409V8Q3">
    <property type="interactions" value="90"/>
</dbReference>
<dbReference type="InParanoid" id="A0A409V8Q3"/>
<evidence type="ECO:0000313" key="2">
    <source>
        <dbReference type="EMBL" id="PPQ62961.1"/>
    </source>
</evidence>